<accession>A0ACC0ADT3</accession>
<dbReference type="Proteomes" id="UP001060085">
    <property type="component" value="Linkage Group LG06"/>
</dbReference>
<comment type="caution">
    <text evidence="1">The sequence shown here is derived from an EMBL/GenBank/DDBJ whole genome shotgun (WGS) entry which is preliminary data.</text>
</comment>
<keyword evidence="2" id="KW-1185">Reference proteome</keyword>
<evidence type="ECO:0000313" key="2">
    <source>
        <dbReference type="Proteomes" id="UP001060085"/>
    </source>
</evidence>
<dbReference type="EMBL" id="CM044706">
    <property type="protein sequence ID" value="KAI5658530.1"/>
    <property type="molecule type" value="Genomic_DNA"/>
</dbReference>
<protein>
    <submittedName>
        <fullName evidence="1">Uncharacterized protein</fullName>
    </submittedName>
</protein>
<proteinExistence type="predicted"/>
<organism evidence="1 2">
    <name type="scientific">Catharanthus roseus</name>
    <name type="common">Madagascar periwinkle</name>
    <name type="synonym">Vinca rosea</name>
    <dbReference type="NCBI Taxonomy" id="4058"/>
    <lineage>
        <taxon>Eukaryota</taxon>
        <taxon>Viridiplantae</taxon>
        <taxon>Streptophyta</taxon>
        <taxon>Embryophyta</taxon>
        <taxon>Tracheophyta</taxon>
        <taxon>Spermatophyta</taxon>
        <taxon>Magnoliopsida</taxon>
        <taxon>eudicotyledons</taxon>
        <taxon>Gunneridae</taxon>
        <taxon>Pentapetalae</taxon>
        <taxon>asterids</taxon>
        <taxon>lamiids</taxon>
        <taxon>Gentianales</taxon>
        <taxon>Apocynaceae</taxon>
        <taxon>Rauvolfioideae</taxon>
        <taxon>Vinceae</taxon>
        <taxon>Catharanthinae</taxon>
        <taxon>Catharanthus</taxon>
    </lineage>
</organism>
<gene>
    <name evidence="1" type="ORF">M9H77_27323</name>
</gene>
<reference evidence="2" key="1">
    <citation type="journal article" date="2023" name="Nat. Plants">
        <title>Single-cell RNA sequencing provides a high-resolution roadmap for understanding the multicellular compartmentation of specialized metabolism.</title>
        <authorList>
            <person name="Sun S."/>
            <person name="Shen X."/>
            <person name="Li Y."/>
            <person name="Li Y."/>
            <person name="Wang S."/>
            <person name="Li R."/>
            <person name="Zhang H."/>
            <person name="Shen G."/>
            <person name="Guo B."/>
            <person name="Wei J."/>
            <person name="Xu J."/>
            <person name="St-Pierre B."/>
            <person name="Chen S."/>
            <person name="Sun C."/>
        </authorList>
    </citation>
    <scope>NUCLEOTIDE SEQUENCE [LARGE SCALE GENOMIC DNA]</scope>
</reference>
<evidence type="ECO:0000313" key="1">
    <source>
        <dbReference type="EMBL" id="KAI5658530.1"/>
    </source>
</evidence>
<sequence length="116" mass="12762">MSCMASKLLSICIISKDHSREQIGCGNGQVLEKSTPIANGSPITTIVGRPLDGIGLEANPYHRWWASGGKYTFVILGGILLFKLVFSSFIQGLNGYFEPLINRLVRVRTWPINTPL</sequence>
<name>A0ACC0ADT3_CATRO</name>